<feature type="non-terminal residue" evidence="1">
    <location>
        <position position="78"/>
    </location>
</feature>
<dbReference type="AlphaFoldDB" id="A0A9W4X6A7"/>
<evidence type="ECO:0000313" key="2">
    <source>
        <dbReference type="Proteomes" id="UP001153678"/>
    </source>
</evidence>
<organism evidence="1 2">
    <name type="scientific">Funneliformis geosporum</name>
    <dbReference type="NCBI Taxonomy" id="1117311"/>
    <lineage>
        <taxon>Eukaryota</taxon>
        <taxon>Fungi</taxon>
        <taxon>Fungi incertae sedis</taxon>
        <taxon>Mucoromycota</taxon>
        <taxon>Glomeromycotina</taxon>
        <taxon>Glomeromycetes</taxon>
        <taxon>Glomerales</taxon>
        <taxon>Glomeraceae</taxon>
        <taxon>Funneliformis</taxon>
    </lineage>
</organism>
<keyword evidence="2" id="KW-1185">Reference proteome</keyword>
<reference evidence="1" key="1">
    <citation type="submission" date="2022-08" db="EMBL/GenBank/DDBJ databases">
        <authorList>
            <person name="Kallberg Y."/>
            <person name="Tangrot J."/>
            <person name="Rosling A."/>
        </authorList>
    </citation>
    <scope>NUCLEOTIDE SEQUENCE</scope>
    <source>
        <strain evidence="1">Wild A</strain>
    </source>
</reference>
<sequence length="78" mass="9309">MTFDNNEEYEEEELIAQRHYVVFGDQDDLTLLAKSNPKQISLEHTTIENHHIPVENPMPIRQRTYRVAPLEQEFIKEE</sequence>
<evidence type="ECO:0000313" key="1">
    <source>
        <dbReference type="EMBL" id="CAI2189674.1"/>
    </source>
</evidence>
<dbReference type="OrthoDB" id="2438556at2759"/>
<dbReference type="EMBL" id="CAMKVN010005975">
    <property type="protein sequence ID" value="CAI2189674.1"/>
    <property type="molecule type" value="Genomic_DNA"/>
</dbReference>
<name>A0A9W4X6A7_9GLOM</name>
<comment type="caution">
    <text evidence="1">The sequence shown here is derived from an EMBL/GenBank/DDBJ whole genome shotgun (WGS) entry which is preliminary data.</text>
</comment>
<protein>
    <submittedName>
        <fullName evidence="1">5771_t:CDS:1</fullName>
    </submittedName>
</protein>
<dbReference type="Proteomes" id="UP001153678">
    <property type="component" value="Unassembled WGS sequence"/>
</dbReference>
<accession>A0A9W4X6A7</accession>
<proteinExistence type="predicted"/>
<gene>
    <name evidence="1" type="ORF">FWILDA_LOCUS14197</name>
</gene>